<evidence type="ECO:0000313" key="5">
    <source>
        <dbReference type="Proteomes" id="UP000800041"/>
    </source>
</evidence>
<protein>
    <submittedName>
        <fullName evidence="4">Glyoxalase domain-containing protein 5</fullName>
    </submittedName>
</protein>
<keyword evidence="2" id="KW-0479">Metal-binding</keyword>
<dbReference type="CDD" id="cd07253">
    <property type="entry name" value="GLOD5"/>
    <property type="match status" value="1"/>
</dbReference>
<dbReference type="GO" id="GO:0004462">
    <property type="term" value="F:lactoylglutathione lyase activity"/>
    <property type="evidence" value="ECO:0007669"/>
    <property type="project" value="InterPro"/>
</dbReference>
<proteinExistence type="inferred from homology"/>
<gene>
    <name evidence="4" type="ORF">K402DRAFT_336667</name>
</gene>
<dbReference type="PROSITE" id="PS51819">
    <property type="entry name" value="VOC"/>
    <property type="match status" value="1"/>
</dbReference>
<dbReference type="Proteomes" id="UP000800041">
    <property type="component" value="Unassembled WGS sequence"/>
</dbReference>
<dbReference type="Gene3D" id="3.10.180.10">
    <property type="entry name" value="2,3-Dihydroxybiphenyl 1,2-Dioxygenase, domain 1"/>
    <property type="match status" value="1"/>
</dbReference>
<dbReference type="EMBL" id="ML977168">
    <property type="protein sequence ID" value="KAF1984356.1"/>
    <property type="molecule type" value="Genomic_DNA"/>
</dbReference>
<accession>A0A6G1GTR7</accession>
<dbReference type="AlphaFoldDB" id="A0A6G1GTR7"/>
<dbReference type="OrthoDB" id="5371818at2759"/>
<dbReference type="PANTHER" id="PTHR21366">
    <property type="entry name" value="GLYOXALASE FAMILY PROTEIN"/>
    <property type="match status" value="1"/>
</dbReference>
<dbReference type="InterPro" id="IPR004360">
    <property type="entry name" value="Glyas_Fos-R_dOase_dom"/>
</dbReference>
<dbReference type="SUPFAM" id="SSF54593">
    <property type="entry name" value="Glyoxalase/Bleomycin resistance protein/Dihydroxybiphenyl dioxygenase"/>
    <property type="match status" value="1"/>
</dbReference>
<dbReference type="PROSITE" id="PS00934">
    <property type="entry name" value="GLYOXALASE_I_1"/>
    <property type="match status" value="1"/>
</dbReference>
<evidence type="ECO:0000256" key="1">
    <source>
        <dbReference type="ARBA" id="ARBA00010363"/>
    </source>
</evidence>
<evidence type="ECO:0000313" key="4">
    <source>
        <dbReference type="EMBL" id="KAF1984356.1"/>
    </source>
</evidence>
<evidence type="ECO:0000256" key="2">
    <source>
        <dbReference type="ARBA" id="ARBA00022723"/>
    </source>
</evidence>
<feature type="domain" description="VOC" evidence="3">
    <location>
        <begin position="7"/>
        <end position="131"/>
    </location>
</feature>
<feature type="non-terminal residue" evidence="4">
    <location>
        <position position="1"/>
    </location>
</feature>
<reference evidence="4" key="1">
    <citation type="journal article" date="2020" name="Stud. Mycol.">
        <title>101 Dothideomycetes genomes: a test case for predicting lifestyles and emergence of pathogens.</title>
        <authorList>
            <person name="Haridas S."/>
            <person name="Albert R."/>
            <person name="Binder M."/>
            <person name="Bloem J."/>
            <person name="Labutti K."/>
            <person name="Salamov A."/>
            <person name="Andreopoulos B."/>
            <person name="Baker S."/>
            <person name="Barry K."/>
            <person name="Bills G."/>
            <person name="Bluhm B."/>
            <person name="Cannon C."/>
            <person name="Castanera R."/>
            <person name="Culley D."/>
            <person name="Daum C."/>
            <person name="Ezra D."/>
            <person name="Gonzalez J."/>
            <person name="Henrissat B."/>
            <person name="Kuo A."/>
            <person name="Liang C."/>
            <person name="Lipzen A."/>
            <person name="Lutzoni F."/>
            <person name="Magnuson J."/>
            <person name="Mondo S."/>
            <person name="Nolan M."/>
            <person name="Ohm R."/>
            <person name="Pangilinan J."/>
            <person name="Park H.-J."/>
            <person name="Ramirez L."/>
            <person name="Alfaro M."/>
            <person name="Sun H."/>
            <person name="Tritt A."/>
            <person name="Yoshinaga Y."/>
            <person name="Zwiers L.-H."/>
            <person name="Turgeon B."/>
            <person name="Goodwin S."/>
            <person name="Spatafora J."/>
            <person name="Crous P."/>
            <person name="Grigoriev I."/>
        </authorList>
    </citation>
    <scope>NUCLEOTIDE SEQUENCE</scope>
    <source>
        <strain evidence="4">CBS 113979</strain>
    </source>
</reference>
<dbReference type="GO" id="GO:0046872">
    <property type="term" value="F:metal ion binding"/>
    <property type="evidence" value="ECO:0007669"/>
    <property type="project" value="UniProtKB-KW"/>
</dbReference>
<comment type="similarity">
    <text evidence="1">Belongs to the glyoxalase I family.</text>
</comment>
<dbReference type="InterPro" id="IPR029068">
    <property type="entry name" value="Glyas_Bleomycin-R_OHBP_Dase"/>
</dbReference>
<name>A0A6G1GTR7_9PEZI</name>
<dbReference type="InterPro" id="IPR050383">
    <property type="entry name" value="GlyoxalaseI/FosfomycinResist"/>
</dbReference>
<dbReference type="InterPro" id="IPR018146">
    <property type="entry name" value="Glyoxalase_1_CS"/>
</dbReference>
<dbReference type="Pfam" id="PF00903">
    <property type="entry name" value="Glyoxalase"/>
    <property type="match status" value="1"/>
</dbReference>
<organism evidence="4 5">
    <name type="scientific">Aulographum hederae CBS 113979</name>
    <dbReference type="NCBI Taxonomy" id="1176131"/>
    <lineage>
        <taxon>Eukaryota</taxon>
        <taxon>Fungi</taxon>
        <taxon>Dikarya</taxon>
        <taxon>Ascomycota</taxon>
        <taxon>Pezizomycotina</taxon>
        <taxon>Dothideomycetes</taxon>
        <taxon>Pleosporomycetidae</taxon>
        <taxon>Aulographales</taxon>
        <taxon>Aulographaceae</taxon>
    </lineage>
</organism>
<sequence>ARFSVKALDHIVLTVRSIPATIKFYEQHLGMKHEAFTSPKEKSIERHALLFGSQKINLHQARKEFEPKAASVQPGSGDICFLTDTPVEDVLKEYKSKGLEVLQGGEVVDRTGAVGPLRSVYVRDPDGNLVE</sequence>
<dbReference type="InterPro" id="IPR037523">
    <property type="entry name" value="VOC_core"/>
</dbReference>
<dbReference type="PANTHER" id="PTHR21366:SF14">
    <property type="entry name" value="GLYOXALASE DOMAIN-CONTAINING PROTEIN 5"/>
    <property type="match status" value="1"/>
</dbReference>
<keyword evidence="5" id="KW-1185">Reference proteome</keyword>
<evidence type="ECO:0000259" key="3">
    <source>
        <dbReference type="PROSITE" id="PS51819"/>
    </source>
</evidence>